<evidence type="ECO:0000256" key="2">
    <source>
        <dbReference type="SAM" id="SignalP"/>
    </source>
</evidence>
<dbReference type="Proteomes" id="UP000289703">
    <property type="component" value="Unassembled WGS sequence"/>
</dbReference>
<accession>A0A4Q1JQJ1</accession>
<dbReference type="InterPro" id="IPR052169">
    <property type="entry name" value="CW_Biosynth-Accessory"/>
</dbReference>
<protein>
    <submittedName>
        <fullName evidence="4">CapA family protein</fullName>
    </submittedName>
</protein>
<feature type="domain" description="Capsule synthesis protein CapA" evidence="3">
    <location>
        <begin position="51"/>
        <end position="294"/>
    </location>
</feature>
<keyword evidence="5" id="KW-1185">Reference proteome</keyword>
<dbReference type="SMART" id="SM00854">
    <property type="entry name" value="PGA_cap"/>
    <property type="match status" value="1"/>
</dbReference>
<dbReference type="OrthoDB" id="9810906at2"/>
<feature type="signal peptide" evidence="2">
    <location>
        <begin position="1"/>
        <end position="21"/>
    </location>
</feature>
<evidence type="ECO:0000259" key="3">
    <source>
        <dbReference type="SMART" id="SM00854"/>
    </source>
</evidence>
<comment type="similarity">
    <text evidence="1">Belongs to the CapA family.</text>
</comment>
<organism evidence="4 5">
    <name type="scientific">Ancylomarina salipaludis</name>
    <dbReference type="NCBI Taxonomy" id="2501299"/>
    <lineage>
        <taxon>Bacteria</taxon>
        <taxon>Pseudomonadati</taxon>
        <taxon>Bacteroidota</taxon>
        <taxon>Bacteroidia</taxon>
        <taxon>Marinilabiliales</taxon>
        <taxon>Marinifilaceae</taxon>
        <taxon>Ancylomarina</taxon>
    </lineage>
</organism>
<comment type="caution">
    <text evidence="4">The sequence shown here is derived from an EMBL/GenBank/DDBJ whole genome shotgun (WGS) entry which is preliminary data.</text>
</comment>
<dbReference type="InterPro" id="IPR029052">
    <property type="entry name" value="Metallo-depent_PP-like"/>
</dbReference>
<dbReference type="Gene3D" id="3.60.21.10">
    <property type="match status" value="1"/>
</dbReference>
<feature type="chain" id="PRO_5020686022" evidence="2">
    <location>
        <begin position="22"/>
        <end position="371"/>
    </location>
</feature>
<gene>
    <name evidence="4" type="ORF">EO244_01960</name>
</gene>
<dbReference type="RefSeq" id="WP_129252397.1">
    <property type="nucleotide sequence ID" value="NZ_SAXA01000001.1"/>
</dbReference>
<dbReference type="PANTHER" id="PTHR33393">
    <property type="entry name" value="POLYGLUTAMINE SYNTHESIS ACCESSORY PROTEIN RV0574C-RELATED"/>
    <property type="match status" value="1"/>
</dbReference>
<dbReference type="InterPro" id="IPR019079">
    <property type="entry name" value="Capsule_synth_CapA"/>
</dbReference>
<dbReference type="Pfam" id="PF09587">
    <property type="entry name" value="PGA_cap"/>
    <property type="match status" value="1"/>
</dbReference>
<proteinExistence type="inferred from homology"/>
<dbReference type="CDD" id="cd07381">
    <property type="entry name" value="MPP_CapA"/>
    <property type="match status" value="1"/>
</dbReference>
<dbReference type="PANTHER" id="PTHR33393:SF11">
    <property type="entry name" value="POLYGLUTAMINE SYNTHESIS ACCESSORY PROTEIN RV0574C-RELATED"/>
    <property type="match status" value="1"/>
</dbReference>
<keyword evidence="2" id="KW-0732">Signal</keyword>
<sequence length="371" mass="41096">MRASVFQILFFLIASQSLLIAQETNDSIPKQDNIINSTDSIQKANNEKLVSIIGVGDIMLGTNFPSSQYLPPQNGDNLMKPLYPFLSDATISFGNLEGAFSDTLAVTKKCQDTANCYAFRSPDFLFKHIVNAGFDVLSMANNHSGDLGVPGRLNTIEQIEKSGLHHVGLLEYPSIVIERDSVKFGFCAFAPIKGTCDINDLKEAERIVSSLNDRCDITVVSFHGGAEGSKYEHLTREREIFLGEDRGNVYEFARKMIDAGADVILGHGPHVLRAIDLYKDRFIIYSLGNFCTYSRMKVSGINGLAPILKVFTNKNGEFKKAEIISCKQIKGLGTRIDQQNKAVLKLRELTLNDIPETKLQISEDGLITPRH</sequence>
<dbReference type="EMBL" id="SAXA01000001">
    <property type="protein sequence ID" value="RXQ97673.1"/>
    <property type="molecule type" value="Genomic_DNA"/>
</dbReference>
<reference evidence="4 5" key="1">
    <citation type="submission" date="2019-01" db="EMBL/GenBank/DDBJ databases">
        <title>Ancylomarina salipaludis sp. nov., isolated from a salt marsh.</title>
        <authorList>
            <person name="Yoon J.-H."/>
        </authorList>
    </citation>
    <scope>NUCLEOTIDE SEQUENCE [LARGE SCALE GENOMIC DNA]</scope>
    <source>
        <strain evidence="4 5">SHSM-M15</strain>
    </source>
</reference>
<evidence type="ECO:0000313" key="5">
    <source>
        <dbReference type="Proteomes" id="UP000289703"/>
    </source>
</evidence>
<name>A0A4Q1JQJ1_9BACT</name>
<evidence type="ECO:0000256" key="1">
    <source>
        <dbReference type="ARBA" id="ARBA00005662"/>
    </source>
</evidence>
<dbReference type="AlphaFoldDB" id="A0A4Q1JQJ1"/>
<evidence type="ECO:0000313" key="4">
    <source>
        <dbReference type="EMBL" id="RXQ97673.1"/>
    </source>
</evidence>
<dbReference type="SUPFAM" id="SSF56300">
    <property type="entry name" value="Metallo-dependent phosphatases"/>
    <property type="match status" value="1"/>
</dbReference>